<proteinExistence type="predicted"/>
<evidence type="ECO:0000313" key="1">
    <source>
        <dbReference type="EMBL" id="KAH8015827.1"/>
    </source>
</evidence>
<gene>
    <name evidence="1" type="ORF">K3G42_009192</name>
</gene>
<accession>A0ACB8G8J7</accession>
<dbReference type="EMBL" id="CM037614">
    <property type="protein sequence ID" value="KAH8015827.1"/>
    <property type="molecule type" value="Genomic_DNA"/>
</dbReference>
<sequence>MSDESSLPFRWPNEHGRRQGLFNTAMGPLQRQLHSGEYNLLKFSPMFESDFVQVSKKGGAVDVHNQVQLVRVAIAATSPTLRIPNVLLLARPVLRSRERHLASHTRTHHSPRTRFELTRLLPLCFVKISIHDWEKQQLRFKLVSGRTFYLQLSPQQDVQEDIFESWVKVVHLLRPPAKPRHLLQEQPTEPEQGQEAPPQLDNQSEEPLGLVEQENPEVENTLQERTKEEDPVEPSQDPSQNQQNPEVTSSSTSPPSQGETNEATNEEKWSPLAEDQDPEEQLTETSEGRRQRRPKTTPFASSCQRHGIDFVLCSSKALTPIGP</sequence>
<dbReference type="Proteomes" id="UP000827872">
    <property type="component" value="Linkage Group LG01"/>
</dbReference>
<comment type="caution">
    <text evidence="1">The sequence shown here is derived from an EMBL/GenBank/DDBJ whole genome shotgun (WGS) entry which is preliminary data.</text>
</comment>
<reference evidence="1" key="1">
    <citation type="submission" date="2021-08" db="EMBL/GenBank/DDBJ databases">
        <title>The first chromosome-level gecko genome reveals the dynamic sex chromosomes of Neotropical dwarf geckos (Sphaerodactylidae: Sphaerodactylus).</title>
        <authorList>
            <person name="Pinto B.J."/>
            <person name="Keating S.E."/>
            <person name="Gamble T."/>
        </authorList>
    </citation>
    <scope>NUCLEOTIDE SEQUENCE</scope>
    <source>
        <strain evidence="1">TG3544</strain>
    </source>
</reference>
<evidence type="ECO:0000313" key="2">
    <source>
        <dbReference type="Proteomes" id="UP000827872"/>
    </source>
</evidence>
<name>A0ACB8G8J7_9SAUR</name>
<keyword evidence="2" id="KW-1185">Reference proteome</keyword>
<organism evidence="1 2">
    <name type="scientific">Sphaerodactylus townsendi</name>
    <dbReference type="NCBI Taxonomy" id="933632"/>
    <lineage>
        <taxon>Eukaryota</taxon>
        <taxon>Metazoa</taxon>
        <taxon>Chordata</taxon>
        <taxon>Craniata</taxon>
        <taxon>Vertebrata</taxon>
        <taxon>Euteleostomi</taxon>
        <taxon>Lepidosauria</taxon>
        <taxon>Squamata</taxon>
        <taxon>Bifurcata</taxon>
        <taxon>Gekkota</taxon>
        <taxon>Sphaerodactylidae</taxon>
        <taxon>Sphaerodactylus</taxon>
    </lineage>
</organism>
<protein>
    <submittedName>
        <fullName evidence="1">Uncharacterized protein</fullName>
    </submittedName>
</protein>